<evidence type="ECO:0000256" key="1">
    <source>
        <dbReference type="ARBA" id="ARBA00004496"/>
    </source>
</evidence>
<keyword evidence="6 12" id="KW-0489">Methyltransferase</keyword>
<evidence type="ECO:0000256" key="6">
    <source>
        <dbReference type="ARBA" id="ARBA00022603"/>
    </source>
</evidence>
<keyword evidence="5" id="KW-0963">Cytoplasm</keyword>
<dbReference type="EMBL" id="QKYN01000171">
    <property type="protein sequence ID" value="RAG81229.1"/>
    <property type="molecule type" value="Genomic_DNA"/>
</dbReference>
<name>A0A2X0K137_9ACTN</name>
<dbReference type="GO" id="GO:0005737">
    <property type="term" value="C:cytoplasm"/>
    <property type="evidence" value="ECO:0007669"/>
    <property type="project" value="UniProtKB-SubCell"/>
</dbReference>
<dbReference type="GO" id="GO:0004719">
    <property type="term" value="F:protein-L-isoaspartate (D-aspartate) O-methyltransferase activity"/>
    <property type="evidence" value="ECO:0007669"/>
    <property type="project" value="UniProtKB-EC"/>
</dbReference>
<dbReference type="CDD" id="cd02440">
    <property type="entry name" value="AdoMet_MTases"/>
    <property type="match status" value="1"/>
</dbReference>
<keyword evidence="13" id="KW-1185">Reference proteome</keyword>
<keyword evidence="7 12" id="KW-0808">Transferase</keyword>
<comment type="subcellular location">
    <subcellularLocation>
        <location evidence="1">Cytoplasm</location>
    </subcellularLocation>
</comment>
<dbReference type="Gene3D" id="3.40.50.150">
    <property type="entry name" value="Vaccinia Virus protein VP39"/>
    <property type="match status" value="1"/>
</dbReference>
<evidence type="ECO:0000256" key="5">
    <source>
        <dbReference type="ARBA" id="ARBA00022490"/>
    </source>
</evidence>
<proteinExistence type="inferred from homology"/>
<dbReference type="Pfam" id="PF01135">
    <property type="entry name" value="PCMT"/>
    <property type="match status" value="1"/>
</dbReference>
<sequence length="376" mass="40727">MTDASLALRAELIDRLTASGVVRDPAWEQAARAVPREAFLRDGYFSAIHQPGAPTQYQPVQPGDAAWLPGAYRDESLVTQLDGNTTAAGTSGPIQGAPTSSSTLPSLVLRMLEDLHVEEDMRVLEIGTGTGYSTALLSERLGDGNVVSIEVDKRVSIRAGNALTSLGYHPELVVGDGLLGHKESEPYDRVIATCQVTDVPQNWIDQTKPGGIILATVGGWLHSSELARLTVISEREARGHLLTGNVSFMLARPQSPPPFGLLPDLDAGDERTTPIGADLLGDWTARFVMQLAAPAIQRLDLPRHGRTEHVLLDVETGAWAAAYIARERWVVRQGGPYEVWDRIEEQIARWQASGSPDLSAFQISVMDGVQSVTWSE</sequence>
<evidence type="ECO:0000256" key="10">
    <source>
        <dbReference type="ARBA" id="ARBA00031323"/>
    </source>
</evidence>
<dbReference type="PANTHER" id="PTHR11579">
    <property type="entry name" value="PROTEIN-L-ISOASPARTATE O-METHYLTRANSFERASE"/>
    <property type="match status" value="1"/>
</dbReference>
<evidence type="ECO:0000256" key="4">
    <source>
        <dbReference type="ARBA" id="ARBA00013346"/>
    </source>
</evidence>
<dbReference type="GO" id="GO:0032259">
    <property type="term" value="P:methylation"/>
    <property type="evidence" value="ECO:0007669"/>
    <property type="project" value="UniProtKB-KW"/>
</dbReference>
<gene>
    <name evidence="12" type="ORF">DN069_33930</name>
</gene>
<dbReference type="InterPro" id="IPR026448">
    <property type="entry name" value="Methyltr_grasp"/>
</dbReference>
<dbReference type="SUPFAM" id="SSF53335">
    <property type="entry name" value="S-adenosyl-L-methionine-dependent methyltransferases"/>
    <property type="match status" value="1"/>
</dbReference>
<dbReference type="PANTHER" id="PTHR11579:SF0">
    <property type="entry name" value="PROTEIN-L-ISOASPARTATE(D-ASPARTATE) O-METHYLTRANSFERASE"/>
    <property type="match status" value="1"/>
</dbReference>
<protein>
    <recommendedName>
        <fullName evidence="4">Protein-L-isoaspartate O-methyltransferase</fullName>
        <ecNumber evidence="3">2.1.1.77</ecNumber>
    </recommendedName>
    <alternativeName>
        <fullName evidence="11">L-isoaspartyl protein carboxyl methyltransferase</fullName>
    </alternativeName>
    <alternativeName>
        <fullName evidence="9">Protein L-isoaspartyl methyltransferase</fullName>
    </alternativeName>
    <alternativeName>
        <fullName evidence="10">Protein-beta-aspartate methyltransferase</fullName>
    </alternativeName>
</protein>
<evidence type="ECO:0000256" key="11">
    <source>
        <dbReference type="ARBA" id="ARBA00031350"/>
    </source>
</evidence>
<reference evidence="12 13" key="1">
    <citation type="submission" date="2018-06" db="EMBL/GenBank/DDBJ databases">
        <title>Streptacidiphilus pinicola sp. nov., isolated from pine grove soil.</title>
        <authorList>
            <person name="Roh S.G."/>
            <person name="Park S."/>
            <person name="Kim M.-K."/>
            <person name="Yun B.-R."/>
            <person name="Park J."/>
            <person name="Kim M.J."/>
            <person name="Kim Y.S."/>
            <person name="Kim S.B."/>
        </authorList>
    </citation>
    <scope>NUCLEOTIDE SEQUENCE [LARGE SCALE GENOMIC DNA]</scope>
    <source>
        <strain evidence="12 13">MMS16-CNU450</strain>
    </source>
</reference>
<evidence type="ECO:0000256" key="3">
    <source>
        <dbReference type="ARBA" id="ARBA00011890"/>
    </source>
</evidence>
<evidence type="ECO:0000313" key="12">
    <source>
        <dbReference type="EMBL" id="RAG81229.1"/>
    </source>
</evidence>
<accession>A0A2X0K137</accession>
<evidence type="ECO:0000256" key="2">
    <source>
        <dbReference type="ARBA" id="ARBA00005369"/>
    </source>
</evidence>
<dbReference type="InterPro" id="IPR029063">
    <property type="entry name" value="SAM-dependent_MTases_sf"/>
</dbReference>
<evidence type="ECO:0000256" key="9">
    <source>
        <dbReference type="ARBA" id="ARBA00030757"/>
    </source>
</evidence>
<dbReference type="Proteomes" id="UP000248889">
    <property type="component" value="Unassembled WGS sequence"/>
</dbReference>
<evidence type="ECO:0000256" key="8">
    <source>
        <dbReference type="ARBA" id="ARBA00022691"/>
    </source>
</evidence>
<organism evidence="12 13">
    <name type="scientific">Streptacidiphilus pinicola</name>
    <dbReference type="NCBI Taxonomy" id="2219663"/>
    <lineage>
        <taxon>Bacteria</taxon>
        <taxon>Bacillati</taxon>
        <taxon>Actinomycetota</taxon>
        <taxon>Actinomycetes</taxon>
        <taxon>Kitasatosporales</taxon>
        <taxon>Streptomycetaceae</taxon>
        <taxon>Streptacidiphilus</taxon>
    </lineage>
</organism>
<evidence type="ECO:0000313" key="13">
    <source>
        <dbReference type="Proteomes" id="UP000248889"/>
    </source>
</evidence>
<evidence type="ECO:0000256" key="7">
    <source>
        <dbReference type="ARBA" id="ARBA00022679"/>
    </source>
</evidence>
<keyword evidence="8" id="KW-0949">S-adenosyl-L-methionine</keyword>
<dbReference type="OrthoDB" id="3849890at2"/>
<dbReference type="EC" id="2.1.1.77" evidence="3"/>
<dbReference type="InterPro" id="IPR000682">
    <property type="entry name" value="PCMT"/>
</dbReference>
<dbReference type="AlphaFoldDB" id="A0A2X0K137"/>
<dbReference type="NCBIfam" id="TIGR04188">
    <property type="entry name" value="methyltr_grsp"/>
    <property type="match status" value="1"/>
</dbReference>
<dbReference type="RefSeq" id="WP_111507087.1">
    <property type="nucleotide sequence ID" value="NZ_QKYN01000171.1"/>
</dbReference>
<comment type="caution">
    <text evidence="12">The sequence shown here is derived from an EMBL/GenBank/DDBJ whole genome shotgun (WGS) entry which is preliminary data.</text>
</comment>
<comment type="similarity">
    <text evidence="2">Belongs to the methyltransferase superfamily. L-isoaspartyl/D-aspartyl protein methyltransferase family.</text>
</comment>